<keyword evidence="2" id="KW-1185">Reference proteome</keyword>
<gene>
    <name evidence="1" type="ORF">SM757_09760</name>
</gene>
<evidence type="ECO:0000313" key="1">
    <source>
        <dbReference type="EMBL" id="MDZ5456855.1"/>
    </source>
</evidence>
<proteinExistence type="predicted"/>
<organism evidence="1 2">
    <name type="scientific">Azohydromonas lata</name>
    <dbReference type="NCBI Taxonomy" id="45677"/>
    <lineage>
        <taxon>Bacteria</taxon>
        <taxon>Pseudomonadati</taxon>
        <taxon>Pseudomonadota</taxon>
        <taxon>Betaproteobacteria</taxon>
        <taxon>Burkholderiales</taxon>
        <taxon>Sphaerotilaceae</taxon>
        <taxon>Azohydromonas</taxon>
    </lineage>
</organism>
<sequence length="51" mass="5659">MAGHSRQGCAFPCDRHGHVELDALSTQVRNGYFFARALVGREFDLPAVQAR</sequence>
<name>A0ABU5IDW4_9BURK</name>
<dbReference type="Proteomes" id="UP001293718">
    <property type="component" value="Unassembled WGS sequence"/>
</dbReference>
<evidence type="ECO:0000313" key="2">
    <source>
        <dbReference type="Proteomes" id="UP001293718"/>
    </source>
</evidence>
<dbReference type="RefSeq" id="WP_322465291.1">
    <property type="nucleotide sequence ID" value="NZ_JAXOJX010000012.1"/>
</dbReference>
<dbReference type="EMBL" id="JAXOJX010000012">
    <property type="protein sequence ID" value="MDZ5456855.1"/>
    <property type="molecule type" value="Genomic_DNA"/>
</dbReference>
<comment type="caution">
    <text evidence="1">The sequence shown here is derived from an EMBL/GenBank/DDBJ whole genome shotgun (WGS) entry which is preliminary data.</text>
</comment>
<protein>
    <submittedName>
        <fullName evidence="1">Uncharacterized protein</fullName>
    </submittedName>
</protein>
<reference evidence="1 2" key="1">
    <citation type="submission" date="2023-11" db="EMBL/GenBank/DDBJ databases">
        <title>Draft genome of Azohydromonas lata strain H1 (DSM1123), a polyhydroxyalkanoate producer.</title>
        <authorList>
            <person name="Traversa D."/>
            <person name="D'Addabbo P."/>
            <person name="Pazzani C."/>
            <person name="Manzari C."/>
            <person name="Chiara M."/>
            <person name="Scrascia M."/>
        </authorList>
    </citation>
    <scope>NUCLEOTIDE SEQUENCE [LARGE SCALE GENOMIC DNA]</scope>
    <source>
        <strain evidence="1 2">H1</strain>
    </source>
</reference>
<accession>A0ABU5IDW4</accession>